<evidence type="ECO:0000313" key="2">
    <source>
        <dbReference type="Proteomes" id="UP001164250"/>
    </source>
</evidence>
<evidence type="ECO:0000313" key="1">
    <source>
        <dbReference type="EMBL" id="KAJ0088668.1"/>
    </source>
</evidence>
<sequence length="39" mass="4158">MRSLPTIGSPNYASEMPTYLAIVVIKPPTAILLVKPCAT</sequence>
<comment type="caution">
    <text evidence="1">The sequence shown here is derived from an EMBL/GenBank/DDBJ whole genome shotgun (WGS) entry which is preliminary data.</text>
</comment>
<proteinExistence type="predicted"/>
<protein>
    <submittedName>
        <fullName evidence="1">Uncharacterized protein</fullName>
    </submittedName>
</protein>
<accession>A0ACC1APV2</accession>
<keyword evidence="2" id="KW-1185">Reference proteome</keyword>
<dbReference type="Proteomes" id="UP001164250">
    <property type="component" value="Chromosome 9"/>
</dbReference>
<dbReference type="EMBL" id="CM047905">
    <property type="protein sequence ID" value="KAJ0088668.1"/>
    <property type="molecule type" value="Genomic_DNA"/>
</dbReference>
<organism evidence="1 2">
    <name type="scientific">Pistacia atlantica</name>
    <dbReference type="NCBI Taxonomy" id="434234"/>
    <lineage>
        <taxon>Eukaryota</taxon>
        <taxon>Viridiplantae</taxon>
        <taxon>Streptophyta</taxon>
        <taxon>Embryophyta</taxon>
        <taxon>Tracheophyta</taxon>
        <taxon>Spermatophyta</taxon>
        <taxon>Magnoliopsida</taxon>
        <taxon>eudicotyledons</taxon>
        <taxon>Gunneridae</taxon>
        <taxon>Pentapetalae</taxon>
        <taxon>rosids</taxon>
        <taxon>malvids</taxon>
        <taxon>Sapindales</taxon>
        <taxon>Anacardiaceae</taxon>
        <taxon>Pistacia</taxon>
    </lineage>
</organism>
<name>A0ACC1APV2_9ROSI</name>
<gene>
    <name evidence="1" type="ORF">Patl1_32259</name>
</gene>
<reference evidence="2" key="1">
    <citation type="journal article" date="2023" name="G3 (Bethesda)">
        <title>Genome assembly and association tests identify interacting loci associated with vigor, precocity, and sex in interspecific pistachio rootstocks.</title>
        <authorList>
            <person name="Palmer W."/>
            <person name="Jacygrad E."/>
            <person name="Sagayaradj S."/>
            <person name="Cavanaugh K."/>
            <person name="Han R."/>
            <person name="Bertier L."/>
            <person name="Beede B."/>
            <person name="Kafkas S."/>
            <person name="Golino D."/>
            <person name="Preece J."/>
            <person name="Michelmore R."/>
        </authorList>
    </citation>
    <scope>NUCLEOTIDE SEQUENCE [LARGE SCALE GENOMIC DNA]</scope>
</reference>